<dbReference type="NCBIfam" id="TIGR00502">
    <property type="entry name" value="nagB"/>
    <property type="match status" value="1"/>
</dbReference>
<gene>
    <name evidence="3" type="primary">nagB_3</name>
    <name evidence="3" type="ORF">Q31b_57800</name>
</gene>
<dbReference type="PANTHER" id="PTHR42892">
    <property type="entry name" value="GLUCOSAMINE-6-PHOSPHATE DEAMINASE-LIKE PROTEIN BT_0258-RELATED"/>
    <property type="match status" value="1"/>
</dbReference>
<evidence type="ECO:0000313" key="3">
    <source>
        <dbReference type="EMBL" id="TWU33172.1"/>
    </source>
</evidence>
<dbReference type="GO" id="GO:0005975">
    <property type="term" value="P:carbohydrate metabolic process"/>
    <property type="evidence" value="ECO:0007669"/>
    <property type="project" value="InterPro"/>
</dbReference>
<comment type="caution">
    <text evidence="3">The sequence shown here is derived from an EMBL/GenBank/DDBJ whole genome shotgun (WGS) entry which is preliminary data.</text>
</comment>
<dbReference type="InterPro" id="IPR006148">
    <property type="entry name" value="Glc/Gal-6P_isomerase"/>
</dbReference>
<dbReference type="Gene3D" id="3.40.50.1360">
    <property type="match status" value="1"/>
</dbReference>
<dbReference type="PANTHER" id="PTHR42892:SF1">
    <property type="entry name" value="GLUCOSAMINE-6-PHOSPHATE ISOMERASE"/>
    <property type="match status" value="1"/>
</dbReference>
<keyword evidence="4" id="KW-1185">Reference proteome</keyword>
<accession>A0A5C6D8C3</accession>
<evidence type="ECO:0000256" key="1">
    <source>
        <dbReference type="NCBIfam" id="TIGR00502"/>
    </source>
</evidence>
<proteinExistence type="predicted"/>
<dbReference type="EMBL" id="SJPY01000015">
    <property type="protein sequence ID" value="TWU33172.1"/>
    <property type="molecule type" value="Genomic_DNA"/>
</dbReference>
<evidence type="ECO:0000259" key="2">
    <source>
        <dbReference type="Pfam" id="PF01182"/>
    </source>
</evidence>
<dbReference type="EC" id="3.5.99.6" evidence="1"/>
<keyword evidence="3" id="KW-0378">Hydrolase</keyword>
<dbReference type="InterPro" id="IPR052960">
    <property type="entry name" value="GlcN6P_deaminase-like"/>
</dbReference>
<dbReference type="InterPro" id="IPR004547">
    <property type="entry name" value="Glucosamine6P_isomerase"/>
</dbReference>
<name>A0A5C6D8C3_9BACT</name>
<dbReference type="SUPFAM" id="SSF100950">
    <property type="entry name" value="NagB/RpiA/CoA transferase-like"/>
    <property type="match status" value="1"/>
</dbReference>
<organism evidence="3 4">
    <name type="scientific">Novipirellula aureliae</name>
    <dbReference type="NCBI Taxonomy" id="2527966"/>
    <lineage>
        <taxon>Bacteria</taxon>
        <taxon>Pseudomonadati</taxon>
        <taxon>Planctomycetota</taxon>
        <taxon>Planctomycetia</taxon>
        <taxon>Pirellulales</taxon>
        <taxon>Pirellulaceae</taxon>
        <taxon>Novipirellula</taxon>
    </lineage>
</organism>
<dbReference type="RefSeq" id="WP_146602824.1">
    <property type="nucleotide sequence ID" value="NZ_SJPY01000015.1"/>
</dbReference>
<protein>
    <recommendedName>
        <fullName evidence="1">Glucosamine-6-phosphate deaminase</fullName>
        <ecNumber evidence="1">3.5.99.6</ecNumber>
    </recommendedName>
</protein>
<feature type="domain" description="Glucosamine/galactosamine-6-phosphate isomerase" evidence="2">
    <location>
        <begin position="32"/>
        <end position="250"/>
    </location>
</feature>
<dbReference type="InterPro" id="IPR037171">
    <property type="entry name" value="NagB/RpiA_transferase-like"/>
</dbReference>
<dbReference type="Pfam" id="PF01182">
    <property type="entry name" value="Glucosamine_iso"/>
    <property type="match status" value="1"/>
</dbReference>
<dbReference type="GO" id="GO:0006046">
    <property type="term" value="P:N-acetylglucosamine catabolic process"/>
    <property type="evidence" value="ECO:0007669"/>
    <property type="project" value="UniProtKB-UniRule"/>
</dbReference>
<reference evidence="3 4" key="1">
    <citation type="submission" date="2019-02" db="EMBL/GenBank/DDBJ databases">
        <title>Deep-cultivation of Planctomycetes and their phenomic and genomic characterization uncovers novel biology.</title>
        <authorList>
            <person name="Wiegand S."/>
            <person name="Jogler M."/>
            <person name="Boedeker C."/>
            <person name="Pinto D."/>
            <person name="Vollmers J."/>
            <person name="Rivas-Marin E."/>
            <person name="Kohn T."/>
            <person name="Peeters S.H."/>
            <person name="Heuer A."/>
            <person name="Rast P."/>
            <person name="Oberbeckmann S."/>
            <person name="Bunk B."/>
            <person name="Jeske O."/>
            <person name="Meyerdierks A."/>
            <person name="Storesund J.E."/>
            <person name="Kallscheuer N."/>
            <person name="Luecker S."/>
            <person name="Lage O.M."/>
            <person name="Pohl T."/>
            <person name="Merkel B.J."/>
            <person name="Hornburger P."/>
            <person name="Mueller R.-W."/>
            <person name="Bruemmer F."/>
            <person name="Labrenz M."/>
            <person name="Spormann A.M."/>
            <person name="Op Den Camp H."/>
            <person name="Overmann J."/>
            <person name="Amann R."/>
            <person name="Jetten M.S.M."/>
            <person name="Mascher T."/>
            <person name="Medema M.H."/>
            <person name="Devos D.P."/>
            <person name="Kaster A.-K."/>
            <person name="Ovreas L."/>
            <person name="Rohde M."/>
            <person name="Galperin M.Y."/>
            <person name="Jogler C."/>
        </authorList>
    </citation>
    <scope>NUCLEOTIDE SEQUENCE [LARGE SCALE GENOMIC DNA]</scope>
    <source>
        <strain evidence="3 4">Q31b</strain>
    </source>
</reference>
<dbReference type="GO" id="GO:0004342">
    <property type="term" value="F:glucosamine-6-phosphate deaminase activity"/>
    <property type="evidence" value="ECO:0007669"/>
    <property type="project" value="UniProtKB-UniRule"/>
</dbReference>
<dbReference type="OrthoDB" id="9791139at2"/>
<evidence type="ECO:0000313" key="4">
    <source>
        <dbReference type="Proteomes" id="UP000315471"/>
    </source>
</evidence>
<dbReference type="CDD" id="cd01399">
    <property type="entry name" value="GlcN6P_deaminase"/>
    <property type="match status" value="1"/>
</dbReference>
<dbReference type="Proteomes" id="UP000315471">
    <property type="component" value="Unassembled WGS sequence"/>
</dbReference>
<sequence length="275" mass="29697">MQSSPNQLSRCNDVRNGINVRVFANAVDANTCVATEMAALIRQRAQDGKACVLGLATGSTPVGVYRELIRMHRDEGLSLQNVVTFNLDEYFPIQPDAPQSYVRFMNEHLFDFVDIDRKNIHIPDGTHPLDSVAADCCEYEKQIADAGGIDIQILGIGRTGHIGFNEPGSGRNGLTRLVKLNSLTRNDAAAAFGGLEKVPKSAITMGVKTILSARKIRLLAFGEHKASIVEQAVCGSVSDAVPATFLQGHQDVQFLLDEAAAEKLVSNQNESGDSC</sequence>
<dbReference type="AlphaFoldDB" id="A0A5C6D8C3"/>